<evidence type="ECO:0000313" key="6">
    <source>
        <dbReference type="WBParaSite" id="BXY_0456400.1"/>
    </source>
</evidence>
<evidence type="ECO:0000313" key="3">
    <source>
        <dbReference type="EMBL" id="CAG9105245.1"/>
    </source>
</evidence>
<keyword evidence="5" id="KW-1185">Reference proteome</keyword>
<feature type="compositionally biased region" description="Basic and acidic residues" evidence="1">
    <location>
        <begin position="37"/>
        <end position="50"/>
    </location>
</feature>
<feature type="region of interest" description="Disordered" evidence="1">
    <location>
        <begin position="37"/>
        <end position="69"/>
    </location>
</feature>
<evidence type="ECO:0000313" key="2">
    <source>
        <dbReference type="EMBL" id="CAD5219743.1"/>
    </source>
</evidence>
<dbReference type="EMBL" id="CAJFDI010000003">
    <property type="protein sequence ID" value="CAD5219743.1"/>
    <property type="molecule type" value="Genomic_DNA"/>
</dbReference>
<accession>A0A1I7RV03</accession>
<dbReference type="Proteomes" id="UP000659654">
    <property type="component" value="Unassembled WGS sequence"/>
</dbReference>
<reference evidence="3" key="2">
    <citation type="submission" date="2020-08" db="EMBL/GenBank/DDBJ databases">
        <authorList>
            <person name="Kikuchi T."/>
        </authorList>
    </citation>
    <scope>NUCLEOTIDE SEQUENCE</scope>
    <source>
        <strain evidence="2">Ka4C1</strain>
    </source>
</reference>
<sequence length="117" mass="12507">MKGGAEFRRLRIAGPPVFEWTATPSLPDFLVACGESAAKRESGENGETGREIGNSGGNGEIESGERTEEWGESFGAAKVFVAAADGRMKVRLRNTLRSGGPVFSRRLPNTHRLGSEA</sequence>
<evidence type="ECO:0000313" key="5">
    <source>
        <dbReference type="Proteomes" id="UP000659654"/>
    </source>
</evidence>
<dbReference type="AlphaFoldDB" id="A0A1I7RV03"/>
<evidence type="ECO:0000313" key="4">
    <source>
        <dbReference type="Proteomes" id="UP000095284"/>
    </source>
</evidence>
<name>A0A1I7RV03_BURXY</name>
<dbReference type="Proteomes" id="UP000095284">
    <property type="component" value="Unplaced"/>
</dbReference>
<protein>
    <submittedName>
        <fullName evidence="2">(pine wood nematode) hypothetical protein</fullName>
    </submittedName>
</protein>
<gene>
    <name evidence="2" type="ORF">BXYJ_LOCUS5831</name>
</gene>
<proteinExistence type="predicted"/>
<dbReference type="Proteomes" id="UP000582659">
    <property type="component" value="Unassembled WGS sequence"/>
</dbReference>
<organism evidence="4 6">
    <name type="scientific">Bursaphelenchus xylophilus</name>
    <name type="common">Pinewood nematode worm</name>
    <name type="synonym">Aphelenchoides xylophilus</name>
    <dbReference type="NCBI Taxonomy" id="6326"/>
    <lineage>
        <taxon>Eukaryota</taxon>
        <taxon>Metazoa</taxon>
        <taxon>Ecdysozoa</taxon>
        <taxon>Nematoda</taxon>
        <taxon>Chromadorea</taxon>
        <taxon>Rhabditida</taxon>
        <taxon>Tylenchina</taxon>
        <taxon>Tylenchomorpha</taxon>
        <taxon>Aphelenchoidea</taxon>
        <taxon>Aphelenchoididae</taxon>
        <taxon>Bursaphelenchus</taxon>
    </lineage>
</organism>
<dbReference type="WBParaSite" id="BXY_0456400.1">
    <property type="protein sequence ID" value="BXY_0456400.1"/>
    <property type="gene ID" value="BXY_0456400"/>
</dbReference>
<reference evidence="6" key="1">
    <citation type="submission" date="2016-11" db="UniProtKB">
        <authorList>
            <consortium name="WormBaseParasite"/>
        </authorList>
    </citation>
    <scope>IDENTIFICATION</scope>
</reference>
<dbReference type="EMBL" id="CAJFCV020000003">
    <property type="protein sequence ID" value="CAG9105245.1"/>
    <property type="molecule type" value="Genomic_DNA"/>
</dbReference>
<evidence type="ECO:0000256" key="1">
    <source>
        <dbReference type="SAM" id="MobiDB-lite"/>
    </source>
</evidence>